<gene>
    <name evidence="2" type="ORF">V5799_015053</name>
</gene>
<keyword evidence="3" id="KW-1185">Reference proteome</keyword>
<evidence type="ECO:0000259" key="1">
    <source>
        <dbReference type="Pfam" id="PF08241"/>
    </source>
</evidence>
<proteinExistence type="predicted"/>
<reference evidence="2 3" key="1">
    <citation type="journal article" date="2023" name="Arcadia Sci">
        <title>De novo assembly of a long-read Amblyomma americanum tick genome.</title>
        <authorList>
            <person name="Chou S."/>
            <person name="Poskanzer K.E."/>
            <person name="Rollins M."/>
            <person name="Thuy-Boun P.S."/>
        </authorList>
    </citation>
    <scope>NUCLEOTIDE SEQUENCE [LARGE SCALE GENOMIC DNA]</scope>
    <source>
        <strain evidence="2">F_SG_1</strain>
        <tissue evidence="2">Salivary glands</tissue>
    </source>
</reference>
<dbReference type="InterPro" id="IPR013216">
    <property type="entry name" value="Methyltransf_11"/>
</dbReference>
<dbReference type="SUPFAM" id="SSF53335">
    <property type="entry name" value="S-adenosyl-L-methionine-dependent methyltransferases"/>
    <property type="match status" value="1"/>
</dbReference>
<dbReference type="EMBL" id="JARKHS020023865">
    <property type="protein sequence ID" value="KAK8768481.1"/>
    <property type="molecule type" value="Genomic_DNA"/>
</dbReference>
<sequence>MERWVPGYGEDMHQVPDDHFDVVLVTHLLCSVNCAEKVLQECRRVLVKGTSAASSSEPSPLRRFIVYENCLLQLTNLYRKCHHPAQSSLKAIGCLVVTICPNMHSTKWYGQPTQRRIGHGNVRLDAAILFTGCSPTQSLRLVENADICFFSKRTYDRIQKDILFSTVYKVCMFKL</sequence>
<dbReference type="GO" id="GO:0008757">
    <property type="term" value="F:S-adenosylmethionine-dependent methyltransferase activity"/>
    <property type="evidence" value="ECO:0007669"/>
    <property type="project" value="InterPro"/>
</dbReference>
<dbReference type="PANTHER" id="PTHR45036:SF1">
    <property type="entry name" value="METHYLTRANSFERASE LIKE 7A"/>
    <property type="match status" value="1"/>
</dbReference>
<organism evidence="2 3">
    <name type="scientific">Amblyomma americanum</name>
    <name type="common">Lone star tick</name>
    <dbReference type="NCBI Taxonomy" id="6943"/>
    <lineage>
        <taxon>Eukaryota</taxon>
        <taxon>Metazoa</taxon>
        <taxon>Ecdysozoa</taxon>
        <taxon>Arthropoda</taxon>
        <taxon>Chelicerata</taxon>
        <taxon>Arachnida</taxon>
        <taxon>Acari</taxon>
        <taxon>Parasitiformes</taxon>
        <taxon>Ixodida</taxon>
        <taxon>Ixodoidea</taxon>
        <taxon>Ixodidae</taxon>
        <taxon>Amblyomminae</taxon>
        <taxon>Amblyomma</taxon>
    </lineage>
</organism>
<dbReference type="InterPro" id="IPR052356">
    <property type="entry name" value="Thiol_S-MT"/>
</dbReference>
<dbReference type="PANTHER" id="PTHR45036">
    <property type="entry name" value="METHYLTRANSFERASE LIKE 7B"/>
    <property type="match status" value="1"/>
</dbReference>
<name>A0AAQ4E191_AMBAM</name>
<evidence type="ECO:0000313" key="3">
    <source>
        <dbReference type="Proteomes" id="UP001321473"/>
    </source>
</evidence>
<dbReference type="Pfam" id="PF08241">
    <property type="entry name" value="Methyltransf_11"/>
    <property type="match status" value="1"/>
</dbReference>
<feature type="domain" description="Methyltransferase type 11" evidence="1">
    <location>
        <begin position="5"/>
        <end position="49"/>
    </location>
</feature>
<dbReference type="Gene3D" id="3.40.50.150">
    <property type="entry name" value="Vaccinia Virus protein VP39"/>
    <property type="match status" value="1"/>
</dbReference>
<protein>
    <recommendedName>
        <fullName evidence="1">Methyltransferase type 11 domain-containing protein</fullName>
    </recommendedName>
</protein>
<accession>A0AAQ4E191</accession>
<evidence type="ECO:0000313" key="2">
    <source>
        <dbReference type="EMBL" id="KAK8768481.1"/>
    </source>
</evidence>
<dbReference type="AlphaFoldDB" id="A0AAQ4E191"/>
<dbReference type="Proteomes" id="UP001321473">
    <property type="component" value="Unassembled WGS sequence"/>
</dbReference>
<dbReference type="InterPro" id="IPR029063">
    <property type="entry name" value="SAM-dependent_MTases_sf"/>
</dbReference>
<comment type="caution">
    <text evidence="2">The sequence shown here is derived from an EMBL/GenBank/DDBJ whole genome shotgun (WGS) entry which is preliminary data.</text>
</comment>